<dbReference type="SMART" id="SM00028">
    <property type="entry name" value="TPR"/>
    <property type="match status" value="4"/>
</dbReference>
<dbReference type="PANTHER" id="PTHR35807">
    <property type="entry name" value="TRANSCRIPTIONAL REGULATOR REDD-RELATED"/>
    <property type="match status" value="1"/>
</dbReference>
<evidence type="ECO:0000256" key="1">
    <source>
        <dbReference type="PROSITE-ProRule" id="PRU00339"/>
    </source>
</evidence>
<dbReference type="Gene3D" id="1.25.40.10">
    <property type="entry name" value="Tetratricopeptide repeat domain"/>
    <property type="match status" value="2"/>
</dbReference>
<gene>
    <name evidence="3" type="ORF">MicloDRAFT_00007460</name>
</gene>
<dbReference type="Gene3D" id="1.10.10.10">
    <property type="entry name" value="Winged helix-like DNA-binding domain superfamily/Winged helix DNA-binding domain"/>
    <property type="match status" value="1"/>
</dbReference>
<dbReference type="STRING" id="864069.MicloDRAFT_00007460"/>
<dbReference type="PATRIC" id="fig|864069.3.peg.828"/>
<dbReference type="AlphaFoldDB" id="I4Z2Q4"/>
<dbReference type="RefSeq" id="WP_009489373.1">
    <property type="nucleotide sequence ID" value="NZ_CP141048.1"/>
</dbReference>
<keyword evidence="1" id="KW-0802">TPR repeat</keyword>
<dbReference type="eggNOG" id="COG0457">
    <property type="taxonomic scope" value="Bacteria"/>
</dbReference>
<dbReference type="HOGENOM" id="CLU_019981_1_0_5"/>
<feature type="domain" description="Bacterial transcriptional activator" evidence="2">
    <location>
        <begin position="98"/>
        <end position="235"/>
    </location>
</feature>
<dbReference type="InterPro" id="IPR019734">
    <property type="entry name" value="TPR_rpt"/>
</dbReference>
<dbReference type="eggNOG" id="COG3629">
    <property type="taxonomic scope" value="Bacteria"/>
</dbReference>
<dbReference type="SMART" id="SM01043">
    <property type="entry name" value="BTAD"/>
    <property type="match status" value="1"/>
</dbReference>
<dbReference type="OrthoDB" id="9807521at2"/>
<dbReference type="InterPro" id="IPR036388">
    <property type="entry name" value="WH-like_DNA-bd_sf"/>
</dbReference>
<dbReference type="PROSITE" id="PS50005">
    <property type="entry name" value="TPR"/>
    <property type="match status" value="2"/>
</dbReference>
<keyword evidence="4" id="KW-1185">Reference proteome</keyword>
<dbReference type="eggNOG" id="COG5616">
    <property type="taxonomic scope" value="Bacteria"/>
</dbReference>
<dbReference type="SUPFAM" id="SSF48452">
    <property type="entry name" value="TPR-like"/>
    <property type="match status" value="2"/>
</dbReference>
<evidence type="ECO:0000313" key="4">
    <source>
        <dbReference type="Proteomes" id="UP000003947"/>
    </source>
</evidence>
<name>I4Z2Q4_9HYPH</name>
<dbReference type="InterPro" id="IPR005158">
    <property type="entry name" value="BTAD"/>
</dbReference>
<dbReference type="Proteomes" id="UP000003947">
    <property type="component" value="Unassembled WGS sequence"/>
</dbReference>
<proteinExistence type="predicted"/>
<organism evidence="3 4">
    <name type="scientific">Microvirga lotononidis</name>
    <dbReference type="NCBI Taxonomy" id="864069"/>
    <lineage>
        <taxon>Bacteria</taxon>
        <taxon>Pseudomonadati</taxon>
        <taxon>Pseudomonadota</taxon>
        <taxon>Alphaproteobacteria</taxon>
        <taxon>Hyphomicrobiales</taxon>
        <taxon>Methylobacteriaceae</taxon>
        <taxon>Microvirga</taxon>
    </lineage>
</organism>
<reference evidence="3 4" key="1">
    <citation type="submission" date="2012-02" db="EMBL/GenBank/DDBJ databases">
        <title>Improved High-Quality Draft sequence of Microvirga sp. WSM3557.</title>
        <authorList>
            <consortium name="US DOE Joint Genome Institute"/>
            <person name="Lucas S."/>
            <person name="Han J."/>
            <person name="Lapidus A."/>
            <person name="Cheng J.-F."/>
            <person name="Goodwin L."/>
            <person name="Pitluck S."/>
            <person name="Peters L."/>
            <person name="Zhang X."/>
            <person name="Detter J.C."/>
            <person name="Han C."/>
            <person name="Tapia R."/>
            <person name="Land M."/>
            <person name="Hauser L."/>
            <person name="Kyrpides N."/>
            <person name="Ivanova N."/>
            <person name="Pagani I."/>
            <person name="Brau L."/>
            <person name="Yates R."/>
            <person name="O'Hara G."/>
            <person name="Rui T."/>
            <person name="Howieson J."/>
            <person name="Reeve W."/>
            <person name="Woyke T."/>
        </authorList>
    </citation>
    <scope>NUCLEOTIDE SEQUENCE [LARGE SCALE GENOMIC DNA]</scope>
    <source>
        <strain evidence="3 4">WSM3557</strain>
    </source>
</reference>
<feature type="repeat" description="TPR" evidence="1">
    <location>
        <begin position="482"/>
        <end position="515"/>
    </location>
</feature>
<dbReference type="InterPro" id="IPR051677">
    <property type="entry name" value="AfsR-DnrI-RedD_regulator"/>
</dbReference>
<dbReference type="InterPro" id="IPR011990">
    <property type="entry name" value="TPR-like_helical_dom_sf"/>
</dbReference>
<sequence length="653" mass="71441" precursor="true">MIRLFGGLSFGPATPQQGEFAPRRVAMLFAALALAGPRGMRREQLCTLFWQDRPEPQARGSLRQGLTALRRALAGPEGDIKLDSDATLVRLAGSIDAIDLWQFDHLAGRGDPQSLTAAADLYAGDVLAGTSGPEPFEQWAQPITRAYRRTALQLAERLSELAGPDSSAAAIACEHLANRLLAQDGAAEEAHRALIRLHMRAGHPNRARRQFELCREVLHRELGAAPEEETAALLAGDHVPVLDPATPPPAHEAPTRRTSIAVLPFRNLSADQAEEYFVDGIVEEIIAALSRVRGLMVIGRNSSFSFRDTERGPQQIAADLGVRYILVGSVRKAGSRVRVTAELIDGSDGGNVWAGRFDGDVADVFDLQDSLTEAIVGAILPSIRSSEIDRARRKRPDSMDAYDCVMRAMPAVWSNAQDTAQEALDLLERAIAMDPGYALAKSLAAWIRIQHVTYLRSADPQKDRERAFDLANAAASLDRDDPLVLTTLSAVHTLTGNLDRAAAFIEEALRRDPNSAWAWQRSGWILTYKGLSDLAIDHFERGLRISPFDPINFNSYVGIGTAHFAAGRYDRAAAFIQKGVDVQPDALWAHRILAPSLAQAGRLDEARQSAKLLLRRYPQFTIAAHMRNPLFQTPFLPRIVEGLQMAGLPMGEP</sequence>
<dbReference type="Pfam" id="PF03704">
    <property type="entry name" value="BTAD"/>
    <property type="match status" value="1"/>
</dbReference>
<feature type="repeat" description="TPR" evidence="1">
    <location>
        <begin position="553"/>
        <end position="586"/>
    </location>
</feature>
<dbReference type="EMBL" id="JH660637">
    <property type="protein sequence ID" value="EIM30496.1"/>
    <property type="molecule type" value="Genomic_DNA"/>
</dbReference>
<evidence type="ECO:0000313" key="3">
    <source>
        <dbReference type="EMBL" id="EIM30496.1"/>
    </source>
</evidence>
<evidence type="ECO:0000259" key="2">
    <source>
        <dbReference type="SMART" id="SM01043"/>
    </source>
</evidence>
<accession>I4Z2Q4</accession>
<dbReference type="Pfam" id="PF13432">
    <property type="entry name" value="TPR_16"/>
    <property type="match status" value="2"/>
</dbReference>
<protein>
    <submittedName>
        <fullName evidence="3">Putative integral membrane protein</fullName>
    </submittedName>
</protein>